<evidence type="ECO:0000313" key="8">
    <source>
        <dbReference type="EMBL" id="OOO06593.1"/>
    </source>
</evidence>
<dbReference type="InterPro" id="IPR001138">
    <property type="entry name" value="Zn2Cys6_DnaBD"/>
</dbReference>
<evidence type="ECO:0000256" key="6">
    <source>
        <dbReference type="SAM" id="MobiDB-lite"/>
    </source>
</evidence>
<dbReference type="CDD" id="cd00067">
    <property type="entry name" value="GAL4"/>
    <property type="match status" value="1"/>
</dbReference>
<feature type="region of interest" description="Disordered" evidence="6">
    <location>
        <begin position="1"/>
        <end position="29"/>
    </location>
</feature>
<feature type="domain" description="Zn(2)-C6 fungal-type" evidence="7">
    <location>
        <begin position="32"/>
        <end position="63"/>
    </location>
</feature>
<dbReference type="PANTHER" id="PTHR47840">
    <property type="entry name" value="ZN(II)2CYS6 TRANSCRIPTION FACTOR (EUROFUNG)-RELATED"/>
    <property type="match status" value="1"/>
</dbReference>
<keyword evidence="3" id="KW-0238">DNA-binding</keyword>
<evidence type="ECO:0000256" key="5">
    <source>
        <dbReference type="ARBA" id="ARBA00023242"/>
    </source>
</evidence>
<dbReference type="InterPro" id="IPR007219">
    <property type="entry name" value="XnlR_reg_dom"/>
</dbReference>
<dbReference type="PROSITE" id="PS00463">
    <property type="entry name" value="ZN2_CY6_FUNGAL_1"/>
    <property type="match status" value="1"/>
</dbReference>
<dbReference type="GO" id="GO:0003677">
    <property type="term" value="F:DNA binding"/>
    <property type="evidence" value="ECO:0007669"/>
    <property type="project" value="UniProtKB-KW"/>
</dbReference>
<dbReference type="OrthoDB" id="5392779at2759"/>
<proteinExistence type="predicted"/>
<name>A0A1S9DBY4_ASPOZ</name>
<keyword evidence="1" id="KW-0479">Metal-binding</keyword>
<evidence type="ECO:0000256" key="2">
    <source>
        <dbReference type="ARBA" id="ARBA00023015"/>
    </source>
</evidence>
<organism evidence="8 9">
    <name type="scientific">Aspergillus oryzae</name>
    <name type="common">Yellow koji mold</name>
    <dbReference type="NCBI Taxonomy" id="5062"/>
    <lineage>
        <taxon>Eukaryota</taxon>
        <taxon>Fungi</taxon>
        <taxon>Dikarya</taxon>
        <taxon>Ascomycota</taxon>
        <taxon>Pezizomycotina</taxon>
        <taxon>Eurotiomycetes</taxon>
        <taxon>Eurotiomycetidae</taxon>
        <taxon>Eurotiales</taxon>
        <taxon>Aspergillaceae</taxon>
        <taxon>Aspergillus</taxon>
        <taxon>Aspergillus subgen. Circumdati</taxon>
    </lineage>
</organism>
<dbReference type="GO" id="GO:0000981">
    <property type="term" value="F:DNA-binding transcription factor activity, RNA polymerase II-specific"/>
    <property type="evidence" value="ECO:0007669"/>
    <property type="project" value="InterPro"/>
</dbReference>
<keyword evidence="2" id="KW-0805">Transcription regulation</keyword>
<evidence type="ECO:0000259" key="7">
    <source>
        <dbReference type="PROSITE" id="PS00463"/>
    </source>
</evidence>
<dbReference type="SUPFAM" id="SSF57701">
    <property type="entry name" value="Zn2/Cys6 DNA-binding domain"/>
    <property type="match status" value="1"/>
</dbReference>
<dbReference type="CDD" id="cd12148">
    <property type="entry name" value="fungal_TF_MHR"/>
    <property type="match status" value="1"/>
</dbReference>
<keyword evidence="5" id="KW-0539">Nucleus</keyword>
<keyword evidence="4" id="KW-0804">Transcription</keyword>
<dbReference type="Proteomes" id="UP000190312">
    <property type="component" value="Unassembled WGS sequence"/>
</dbReference>
<dbReference type="Gene3D" id="4.10.240.10">
    <property type="entry name" value="Zn(2)-C6 fungal-type DNA-binding domain"/>
    <property type="match status" value="1"/>
</dbReference>
<dbReference type="VEuPathDB" id="FungiDB:AO090011000096"/>
<sequence length="700" mass="77599">MSATMRTDQHPTSTPPEDQQPPRKKIRKGTRSCWECKHRKVRCHFISDGDQSCRECLARGTTCRSQDLPEPENTRDADRASLSDRLGRVESLLERVLRRLDTIGGVEESRMLPSMATHNDNGLNCSAAATPTNENAPALSLFDNGVLSFRRSDVSTPNITLYSATTRDWEKLRHELLDLLPSDSALKRLEQANSSWWLVRAQCFQEYEESLLSSAMAARSDNHPTVLAKVLLWVAICLQQLPRGFDIELLGLSYSPTRLIAMCVKIVAHSISSDETLVSNLDGLECLVLLGVLYNNDGKLRSAWLCYRRALNVAQIIGLHRVAPESMEESESVSRAKHIWNHIIYADRYLSLMLGLYHGITDVALDSKGNGNETPSSSPMDLLCRIAGSIIERNQKFSKITPSMVRMTQTIDAELMSTDPLSVVEDPTILPPGKSLERAQAYAKLMTRLWHYQLIAWLHLPLLLESGTERRYDYSRQSCLEASRHMITCYTSIRHLTANSFCCKSLDFQAFTAAVTLLINILGPTGRSHLDSNDWTAIETVMTSLETLAEGQPPDKVATRGLSVLRTLKSVATRNNTPQSDISDGLPPMDCQSRRIKLDIPYFGTISIDYSTRSGLPGQQRLNNVPPKPTGTDLAANSALSSNVGNAAEASAVHEQATDVGPLLEARLELGPADIWSFDPDLTALPSFLPGLEDSWDLGL</sequence>
<dbReference type="GO" id="GO:0006351">
    <property type="term" value="P:DNA-templated transcription"/>
    <property type="evidence" value="ECO:0007669"/>
    <property type="project" value="InterPro"/>
</dbReference>
<evidence type="ECO:0000256" key="4">
    <source>
        <dbReference type="ARBA" id="ARBA00023163"/>
    </source>
</evidence>
<dbReference type="Pfam" id="PF04082">
    <property type="entry name" value="Fungal_trans"/>
    <property type="match status" value="1"/>
</dbReference>
<dbReference type="InterPro" id="IPR036864">
    <property type="entry name" value="Zn2-C6_fun-type_DNA-bd_sf"/>
</dbReference>
<gene>
    <name evidence="8" type="ORF">OAory_01087960</name>
</gene>
<reference evidence="8 9" key="1">
    <citation type="submission" date="2016-10" db="EMBL/GenBank/DDBJ databases">
        <title>Genome sequencing of Aspergillus oryzae BCC7051.</title>
        <authorList>
            <person name="Thammarongtham C."/>
            <person name="Vorapreeda T."/>
            <person name="Nookaew I."/>
            <person name="Srisuk T."/>
            <person name="Land M."/>
            <person name="Jeennor S."/>
            <person name="Laoteng K."/>
        </authorList>
    </citation>
    <scope>NUCLEOTIDE SEQUENCE [LARGE SCALE GENOMIC DNA]</scope>
    <source>
        <strain evidence="8 9">BCC7051</strain>
    </source>
</reference>
<protein>
    <recommendedName>
        <fullName evidence="7">Zn(2)-C6 fungal-type domain-containing protein</fullName>
    </recommendedName>
</protein>
<dbReference type="AlphaFoldDB" id="A0A1S9DBY4"/>
<dbReference type="EMBL" id="MKZY01000007">
    <property type="protein sequence ID" value="OOO06593.1"/>
    <property type="molecule type" value="Genomic_DNA"/>
</dbReference>
<evidence type="ECO:0000313" key="9">
    <source>
        <dbReference type="Proteomes" id="UP000190312"/>
    </source>
</evidence>
<feature type="compositionally biased region" description="Polar residues" evidence="6">
    <location>
        <begin position="1"/>
        <end position="17"/>
    </location>
</feature>
<evidence type="ECO:0000256" key="1">
    <source>
        <dbReference type="ARBA" id="ARBA00022723"/>
    </source>
</evidence>
<comment type="caution">
    <text evidence="8">The sequence shown here is derived from an EMBL/GenBank/DDBJ whole genome shotgun (WGS) entry which is preliminary data.</text>
</comment>
<accession>A0A1S9DBY4</accession>
<dbReference type="PANTHER" id="PTHR47840:SF1">
    <property type="entry name" value="ZN(II)2CYS6 TRANSCRIPTION FACTOR (EUROFUNG)"/>
    <property type="match status" value="1"/>
</dbReference>
<dbReference type="GO" id="GO:0008270">
    <property type="term" value="F:zinc ion binding"/>
    <property type="evidence" value="ECO:0007669"/>
    <property type="project" value="InterPro"/>
</dbReference>
<evidence type="ECO:0000256" key="3">
    <source>
        <dbReference type="ARBA" id="ARBA00023125"/>
    </source>
</evidence>
<dbReference type="GO" id="GO:0009893">
    <property type="term" value="P:positive regulation of metabolic process"/>
    <property type="evidence" value="ECO:0007669"/>
    <property type="project" value="UniProtKB-ARBA"/>
</dbReference>